<sequence>MAREKTRLQFGKYNGDEHWGSELEILGQDANGLWLGGRKGTEVSKPGTSQKVPCNHVVLIPDEQWWVATFNAEPAGRSRTIEVYVDITTPTTVNQGEAFTLDLDLDVIKRTTGVVEIDDEDEFEAHTRDFAYPARLVTAAREAADAVRSMIENGEAPFDGSHRAWLAKI</sequence>
<evidence type="ECO:0000313" key="4">
    <source>
        <dbReference type="Proteomes" id="UP000285376"/>
    </source>
</evidence>
<protein>
    <submittedName>
        <fullName evidence="3">DUF402 domain-containing protein</fullName>
    </submittedName>
</protein>
<proteinExistence type="predicted"/>
<dbReference type="Pfam" id="PF04167">
    <property type="entry name" value="DUF402"/>
    <property type="match status" value="1"/>
</dbReference>
<evidence type="ECO:0000256" key="1">
    <source>
        <dbReference type="ARBA" id="ARBA00022801"/>
    </source>
</evidence>
<dbReference type="InterPro" id="IPR050212">
    <property type="entry name" value="Ntdp-like"/>
</dbReference>
<dbReference type="InterPro" id="IPR007295">
    <property type="entry name" value="DUF402"/>
</dbReference>
<evidence type="ECO:0000313" key="3">
    <source>
        <dbReference type="EMBL" id="RHW44680.1"/>
    </source>
</evidence>
<evidence type="ECO:0000259" key="2">
    <source>
        <dbReference type="Pfam" id="PF04167"/>
    </source>
</evidence>
<dbReference type="PANTHER" id="PTHR39159:SF1">
    <property type="entry name" value="UPF0374 PROTEIN YGAC"/>
    <property type="match status" value="1"/>
</dbReference>
<dbReference type="EMBL" id="QWLM01000014">
    <property type="protein sequence ID" value="RHW44680.1"/>
    <property type="molecule type" value="Genomic_DNA"/>
</dbReference>
<dbReference type="PANTHER" id="PTHR39159">
    <property type="match status" value="1"/>
</dbReference>
<keyword evidence="1" id="KW-0378">Hydrolase</keyword>
<feature type="domain" description="DUF402" evidence="2">
    <location>
        <begin position="53"/>
        <end position="155"/>
    </location>
</feature>
<dbReference type="Gene3D" id="2.40.380.10">
    <property type="entry name" value="FomD-like"/>
    <property type="match status" value="1"/>
</dbReference>
<dbReference type="RefSeq" id="WP_118914173.1">
    <property type="nucleotide sequence ID" value="NZ_CBCRVH010000014.1"/>
</dbReference>
<dbReference type="GO" id="GO:0016787">
    <property type="term" value="F:hydrolase activity"/>
    <property type="evidence" value="ECO:0007669"/>
    <property type="project" value="UniProtKB-KW"/>
</dbReference>
<gene>
    <name evidence="3" type="ORF">D1832_11495</name>
</gene>
<comment type="caution">
    <text evidence="3">The sequence shown here is derived from an EMBL/GenBank/DDBJ whole genome shotgun (WGS) entry which is preliminary data.</text>
</comment>
<dbReference type="Proteomes" id="UP000285376">
    <property type="component" value="Unassembled WGS sequence"/>
</dbReference>
<dbReference type="InterPro" id="IPR035930">
    <property type="entry name" value="FomD-like_sf"/>
</dbReference>
<reference evidence="3 4" key="1">
    <citation type="submission" date="2018-08" db="EMBL/GenBank/DDBJ databases">
        <title>Whole genome sequence analysis of Dermacoccus abyssi bacteria isolated from Deep Mariana trench Micromonospora spp reveals genes involved in the environmental adaptation and production of secondary metabolites.</title>
        <authorList>
            <person name="Abdel-Mageed W.M."/>
            <person name="Lehri B."/>
            <person name="Nouioui I."/>
            <person name="Goodfellow I."/>
            <person name="Jaspars M."/>
            <person name="Karlyshev A."/>
        </authorList>
    </citation>
    <scope>NUCLEOTIDE SEQUENCE [LARGE SCALE GENOMIC DNA]</scope>
    <source>
        <strain evidence="3 4">MT1.1</strain>
    </source>
</reference>
<name>A0A417Z1Z2_9MICO</name>
<organism evidence="3 4">
    <name type="scientific">Dermacoccus abyssi</name>
    <dbReference type="NCBI Taxonomy" id="322596"/>
    <lineage>
        <taxon>Bacteria</taxon>
        <taxon>Bacillati</taxon>
        <taxon>Actinomycetota</taxon>
        <taxon>Actinomycetes</taxon>
        <taxon>Micrococcales</taxon>
        <taxon>Dermacoccaceae</taxon>
        <taxon>Dermacoccus</taxon>
    </lineage>
</organism>
<dbReference type="SUPFAM" id="SSF159234">
    <property type="entry name" value="FomD-like"/>
    <property type="match status" value="1"/>
</dbReference>
<accession>A0A417Z1Z2</accession>
<dbReference type="AlphaFoldDB" id="A0A417Z1Z2"/>